<reference evidence="3" key="1">
    <citation type="journal article" date="2019" name="bioRxiv">
        <title>The Genome of the Zebra Mussel, Dreissena polymorpha: A Resource for Invasive Species Research.</title>
        <authorList>
            <person name="McCartney M.A."/>
            <person name="Auch B."/>
            <person name="Kono T."/>
            <person name="Mallez S."/>
            <person name="Zhang Y."/>
            <person name="Obille A."/>
            <person name="Becker A."/>
            <person name="Abrahante J.E."/>
            <person name="Garbe J."/>
            <person name="Badalamenti J.P."/>
            <person name="Herman A."/>
            <person name="Mangelson H."/>
            <person name="Liachko I."/>
            <person name="Sullivan S."/>
            <person name="Sone E.D."/>
            <person name="Koren S."/>
            <person name="Silverstein K.A.T."/>
            <person name="Beckman K.B."/>
            <person name="Gohl D.M."/>
        </authorList>
    </citation>
    <scope>NUCLEOTIDE SEQUENCE</scope>
    <source>
        <strain evidence="3">Duluth1</strain>
        <tissue evidence="3">Whole animal</tissue>
    </source>
</reference>
<keyword evidence="4" id="KW-1185">Reference proteome</keyword>
<dbReference type="Proteomes" id="UP000828390">
    <property type="component" value="Unassembled WGS sequence"/>
</dbReference>
<accession>A0A9D3Y1H4</accession>
<keyword evidence="2" id="KW-0812">Transmembrane</keyword>
<evidence type="ECO:0000256" key="1">
    <source>
        <dbReference type="SAM" id="MobiDB-lite"/>
    </source>
</evidence>
<comment type="caution">
    <text evidence="3">The sequence shown here is derived from an EMBL/GenBank/DDBJ whole genome shotgun (WGS) entry which is preliminary data.</text>
</comment>
<gene>
    <name evidence="3" type="ORF">DPMN_191860</name>
</gene>
<sequence length="73" mass="8735">MVRWHTTLCQERERERRREGGRREEGVRGKREAMQQRERERICRQLIAISALSRYLLAALYLALLPPLFARAL</sequence>
<dbReference type="EMBL" id="JAIWYP010000079">
    <property type="protein sequence ID" value="KAH3690095.1"/>
    <property type="molecule type" value="Genomic_DNA"/>
</dbReference>
<name>A0A9D3Y1H4_DREPO</name>
<dbReference type="AlphaFoldDB" id="A0A9D3Y1H4"/>
<evidence type="ECO:0000313" key="3">
    <source>
        <dbReference type="EMBL" id="KAH3690095.1"/>
    </source>
</evidence>
<keyword evidence="2" id="KW-0472">Membrane</keyword>
<organism evidence="3 4">
    <name type="scientific">Dreissena polymorpha</name>
    <name type="common">Zebra mussel</name>
    <name type="synonym">Mytilus polymorpha</name>
    <dbReference type="NCBI Taxonomy" id="45954"/>
    <lineage>
        <taxon>Eukaryota</taxon>
        <taxon>Metazoa</taxon>
        <taxon>Spiralia</taxon>
        <taxon>Lophotrochozoa</taxon>
        <taxon>Mollusca</taxon>
        <taxon>Bivalvia</taxon>
        <taxon>Autobranchia</taxon>
        <taxon>Heteroconchia</taxon>
        <taxon>Euheterodonta</taxon>
        <taxon>Imparidentia</taxon>
        <taxon>Neoheterodontei</taxon>
        <taxon>Myida</taxon>
        <taxon>Dreissenoidea</taxon>
        <taxon>Dreissenidae</taxon>
        <taxon>Dreissena</taxon>
    </lineage>
</organism>
<evidence type="ECO:0000313" key="4">
    <source>
        <dbReference type="Proteomes" id="UP000828390"/>
    </source>
</evidence>
<evidence type="ECO:0000256" key="2">
    <source>
        <dbReference type="SAM" id="Phobius"/>
    </source>
</evidence>
<reference evidence="3" key="2">
    <citation type="submission" date="2020-11" db="EMBL/GenBank/DDBJ databases">
        <authorList>
            <person name="McCartney M.A."/>
            <person name="Auch B."/>
            <person name="Kono T."/>
            <person name="Mallez S."/>
            <person name="Becker A."/>
            <person name="Gohl D.M."/>
            <person name="Silverstein K.A.T."/>
            <person name="Koren S."/>
            <person name="Bechman K.B."/>
            <person name="Herman A."/>
            <person name="Abrahante J.E."/>
            <person name="Garbe J."/>
        </authorList>
    </citation>
    <scope>NUCLEOTIDE SEQUENCE</scope>
    <source>
        <strain evidence="3">Duluth1</strain>
        <tissue evidence="3">Whole animal</tissue>
    </source>
</reference>
<protein>
    <submittedName>
        <fullName evidence="3">Uncharacterized protein</fullName>
    </submittedName>
</protein>
<feature type="region of interest" description="Disordered" evidence="1">
    <location>
        <begin position="12"/>
        <end position="32"/>
    </location>
</feature>
<feature type="transmembrane region" description="Helical" evidence="2">
    <location>
        <begin position="46"/>
        <end position="69"/>
    </location>
</feature>
<proteinExistence type="predicted"/>
<keyword evidence="2" id="KW-1133">Transmembrane helix</keyword>